<dbReference type="Gene3D" id="2.60.120.1360">
    <property type="match status" value="1"/>
</dbReference>
<dbReference type="Proteomes" id="UP000199421">
    <property type="component" value="Unassembled WGS sequence"/>
</dbReference>
<dbReference type="EMBL" id="FOAF01000001">
    <property type="protein sequence ID" value="SEK53260.1"/>
    <property type="molecule type" value="Genomic_DNA"/>
</dbReference>
<dbReference type="InterPro" id="IPR036514">
    <property type="entry name" value="SGNH_hydro_sf"/>
</dbReference>
<dbReference type="RefSeq" id="WP_093317770.1">
    <property type="nucleotide sequence ID" value="NZ_FOAF01000001.1"/>
</dbReference>
<dbReference type="SUPFAM" id="SSF52266">
    <property type="entry name" value="SGNH hydrolase"/>
    <property type="match status" value="1"/>
</dbReference>
<protein>
    <submittedName>
        <fullName evidence="1">Lysophospholipase L1</fullName>
    </submittedName>
</protein>
<keyword evidence="2" id="KW-1185">Reference proteome</keyword>
<dbReference type="OrthoDB" id="9810515at2"/>
<proteinExistence type="predicted"/>
<dbReference type="Gene3D" id="3.40.50.1110">
    <property type="entry name" value="SGNH hydrolase"/>
    <property type="match status" value="1"/>
</dbReference>
<name>A0A1H7HVV2_OLID1</name>
<dbReference type="AlphaFoldDB" id="A0A1H7HVV2"/>
<dbReference type="STRING" id="407022.SAMN05661044_00469"/>
<dbReference type="GO" id="GO:0016788">
    <property type="term" value="F:hydrolase activity, acting on ester bonds"/>
    <property type="evidence" value="ECO:0007669"/>
    <property type="project" value="UniProtKB-ARBA"/>
</dbReference>
<organism evidence="1 2">
    <name type="scientific">Olivibacter domesticus</name>
    <name type="common">Pseudosphingobacterium domesticum</name>
    <dbReference type="NCBI Taxonomy" id="407022"/>
    <lineage>
        <taxon>Bacteria</taxon>
        <taxon>Pseudomonadati</taxon>
        <taxon>Bacteroidota</taxon>
        <taxon>Sphingobacteriia</taxon>
        <taxon>Sphingobacteriales</taxon>
        <taxon>Sphingobacteriaceae</taxon>
        <taxon>Olivibacter</taxon>
    </lineage>
</organism>
<gene>
    <name evidence="1" type="ORF">SAMN05661044_00469</name>
</gene>
<accession>A0A1H7HVV2</accession>
<evidence type="ECO:0000313" key="2">
    <source>
        <dbReference type="Proteomes" id="UP000199421"/>
    </source>
</evidence>
<sequence>MNANKRVFFFILFSLILYSLVSYLTLAYKKSWDPFTRINLLSDIISSKKVPGDPLPDYKQEQVDLPPDIDPADTLLAKNQDTIVPVKPKADSTIVNHQPVNNVQLSKLPENISRKDITLLTEDSTQVALTHFAAKLAELKKGKKIKVRIAYLGDSMIEGDLLSQTLRTLLQQAYGGKGVGFVPITSQVAQFRRTAVATFSNGWKDLNFKNTKKQHLFLSGHVFFSSGNDWVRVKDNTTKDTVSTLEKYIFYGSSNDSSFVSVNKKIFPLEGKRLFNRDLLLNDKRKSITISTSDMKLPLYGLSFESEHGVIVDNFSFRGISGLEFARINADFLRTIDEENPYDLIIFQYGVNVMYKPDDINFNWYKRAATPVINKMKACFPTADFLIVGTGDRAFRYPEGYRSAIGIEELIKVQASLALQTNCAFYSLYAAMGGKNSMVDWATQSPSLANKDYVHPNALGAKILGKHLFEALHKDANKLEDN</sequence>
<evidence type="ECO:0000313" key="1">
    <source>
        <dbReference type="EMBL" id="SEK53260.1"/>
    </source>
</evidence>
<reference evidence="2" key="1">
    <citation type="submission" date="2016-10" db="EMBL/GenBank/DDBJ databases">
        <authorList>
            <person name="Varghese N."/>
            <person name="Submissions S."/>
        </authorList>
    </citation>
    <scope>NUCLEOTIDE SEQUENCE [LARGE SCALE GENOMIC DNA]</scope>
    <source>
        <strain evidence="2">DSM 18733</strain>
    </source>
</reference>